<evidence type="ECO:0000256" key="4">
    <source>
        <dbReference type="ARBA" id="ARBA00022833"/>
    </source>
</evidence>
<accession>A0A484MLE0</accession>
<proteinExistence type="predicted"/>
<evidence type="ECO:0000256" key="2">
    <source>
        <dbReference type="ARBA" id="ARBA00022723"/>
    </source>
</evidence>
<dbReference type="GO" id="GO:0005634">
    <property type="term" value="C:nucleus"/>
    <property type="evidence" value="ECO:0007669"/>
    <property type="project" value="UniProtKB-SubCell"/>
</dbReference>
<dbReference type="AlphaFoldDB" id="A0A484MLE0"/>
<evidence type="ECO:0000313" key="7">
    <source>
        <dbReference type="EMBL" id="VFQ89635.1"/>
    </source>
</evidence>
<protein>
    <submittedName>
        <fullName evidence="7">Uncharacterized protein</fullName>
    </submittedName>
</protein>
<evidence type="ECO:0000256" key="5">
    <source>
        <dbReference type="ARBA" id="ARBA00023242"/>
    </source>
</evidence>
<keyword evidence="5" id="KW-0539">Nucleus</keyword>
<dbReference type="Proteomes" id="UP000595140">
    <property type="component" value="Unassembled WGS sequence"/>
</dbReference>
<reference evidence="7 8" key="1">
    <citation type="submission" date="2018-04" db="EMBL/GenBank/DDBJ databases">
        <authorList>
            <person name="Vogel A."/>
        </authorList>
    </citation>
    <scope>NUCLEOTIDE SEQUENCE [LARGE SCALE GENOMIC DNA]</scope>
</reference>
<keyword evidence="4" id="KW-0862">Zinc</keyword>
<keyword evidence="3" id="KW-0863">Zinc-finger</keyword>
<dbReference type="InterPro" id="IPR052035">
    <property type="entry name" value="ZnF_BED_domain_contain"/>
</dbReference>
<evidence type="ECO:0000256" key="3">
    <source>
        <dbReference type="ARBA" id="ARBA00022771"/>
    </source>
</evidence>
<dbReference type="PANTHER" id="PTHR46481:SF10">
    <property type="entry name" value="ZINC FINGER BED DOMAIN-CONTAINING PROTEIN 39"/>
    <property type="match status" value="1"/>
</dbReference>
<name>A0A484MLE0_9ASTE</name>
<evidence type="ECO:0000256" key="1">
    <source>
        <dbReference type="ARBA" id="ARBA00004123"/>
    </source>
</evidence>
<gene>
    <name evidence="7" type="ORF">CCAM_LOCUS31411</name>
</gene>
<sequence>MAMKRCRRTEGTDDDGRTRDEDDSSHHEFEGDEIDEEGDYEEEVCSNDVLVYDPERMLRGITNFIMFQDVNPHFAKNENFVNLMKRQCPSLKLGQEAIKKDCLAVFEEAKPQIERELNRTGRLIPLSVDVLTHYRRYDVGPDFACLSAHFIDDDWKLRKWNLCFRRYLADAFEDISDIISDLEELHWSRSESMWHITNSKLKSALDMEALGEFNSESVRKDYPVPSAEQWEKVRVVHRLVEHAYDA</sequence>
<keyword evidence="2" id="KW-0479">Metal-binding</keyword>
<comment type="subcellular location">
    <subcellularLocation>
        <location evidence="1">Nucleus</location>
    </subcellularLocation>
</comment>
<keyword evidence="8" id="KW-1185">Reference proteome</keyword>
<dbReference type="OrthoDB" id="1607513at2759"/>
<dbReference type="EMBL" id="OOIL02003813">
    <property type="protein sequence ID" value="VFQ89635.1"/>
    <property type="molecule type" value="Genomic_DNA"/>
</dbReference>
<feature type="region of interest" description="Disordered" evidence="6">
    <location>
        <begin position="1"/>
        <end position="38"/>
    </location>
</feature>
<dbReference type="GO" id="GO:0008270">
    <property type="term" value="F:zinc ion binding"/>
    <property type="evidence" value="ECO:0007669"/>
    <property type="project" value="UniProtKB-KW"/>
</dbReference>
<organism evidence="7 8">
    <name type="scientific">Cuscuta campestris</name>
    <dbReference type="NCBI Taxonomy" id="132261"/>
    <lineage>
        <taxon>Eukaryota</taxon>
        <taxon>Viridiplantae</taxon>
        <taxon>Streptophyta</taxon>
        <taxon>Embryophyta</taxon>
        <taxon>Tracheophyta</taxon>
        <taxon>Spermatophyta</taxon>
        <taxon>Magnoliopsida</taxon>
        <taxon>eudicotyledons</taxon>
        <taxon>Gunneridae</taxon>
        <taxon>Pentapetalae</taxon>
        <taxon>asterids</taxon>
        <taxon>lamiids</taxon>
        <taxon>Solanales</taxon>
        <taxon>Convolvulaceae</taxon>
        <taxon>Cuscuteae</taxon>
        <taxon>Cuscuta</taxon>
        <taxon>Cuscuta subgen. Grammica</taxon>
        <taxon>Cuscuta sect. Cleistogrammica</taxon>
    </lineage>
</organism>
<evidence type="ECO:0000313" key="8">
    <source>
        <dbReference type="Proteomes" id="UP000595140"/>
    </source>
</evidence>
<feature type="compositionally biased region" description="Basic and acidic residues" evidence="6">
    <location>
        <begin position="8"/>
        <end position="29"/>
    </location>
</feature>
<dbReference type="PANTHER" id="PTHR46481">
    <property type="entry name" value="ZINC FINGER BED DOMAIN-CONTAINING PROTEIN 4"/>
    <property type="match status" value="1"/>
</dbReference>
<evidence type="ECO:0000256" key="6">
    <source>
        <dbReference type="SAM" id="MobiDB-lite"/>
    </source>
</evidence>